<gene>
    <name evidence="6" type="ORF">ACFYXQ_46365</name>
</gene>
<dbReference type="PANTHER" id="PTHR43790">
    <property type="entry name" value="CARBOHYDRATE TRANSPORT ATP-BINDING PROTEIN MG119-RELATED"/>
    <property type="match status" value="1"/>
</dbReference>
<sequence>MTETAVPEPNSDHTPVAGAPIAEAVGVTKRFGRNIALNGVRLAVTAGRTHALVGRNGAGKSTLVSILTGIAPPDEGEVRFGGSPAPALGDRDAWRSRVACVYQHSTIVPDLSVAENLFINRQGMRHTASRSDSVRGGGRVTGGLINWRTMKSRARDLLDTWSVPVDVNTPARDLSVENRQLVEIARSLSHGTRFIILDEPTAQLDGVAIKRLFARIRDLQAQGVTFLFISHHLDETYEICSDVTVFRDARHIVTAPVAELGKQDLIAAMTGDSTELSEVVPRERRDAAAAPALRLENLTRTGEFADVALEVRPGEMIGLAGGGSSGRVEVAETIVGLRRASGGSVIVKGVPLRRGGVRAALDAGIGFVPRDRHDEGLILGMSVADNATLTVPRRLGPLGLLSRHTRDALARTAIGNLDIKTEGPGQGVSELSGGNQQKLVFARALATDPAVLVLITPTAGVDVRSKQTLLDVVRAAADRGTAVLVVSDELDDLRDCDRVHVMLQGAMHAEYEKGWDDRELVAAMEGLD</sequence>
<dbReference type="RefSeq" id="WP_083896174.1">
    <property type="nucleotide sequence ID" value="NZ_JBIAQY010000041.1"/>
</dbReference>
<dbReference type="SMART" id="SM00382">
    <property type="entry name" value="AAA"/>
    <property type="match status" value="1"/>
</dbReference>
<dbReference type="CDD" id="cd03216">
    <property type="entry name" value="ABC_Carb_Monos_I"/>
    <property type="match status" value="1"/>
</dbReference>
<keyword evidence="1" id="KW-0813">Transport</keyword>
<evidence type="ECO:0000313" key="7">
    <source>
        <dbReference type="Proteomes" id="UP001601992"/>
    </source>
</evidence>
<dbReference type="Proteomes" id="UP001601992">
    <property type="component" value="Unassembled WGS sequence"/>
</dbReference>
<dbReference type="PROSITE" id="PS50893">
    <property type="entry name" value="ABC_TRANSPORTER_2"/>
    <property type="match status" value="2"/>
</dbReference>
<protein>
    <submittedName>
        <fullName evidence="6">Sugar ABC transporter ATP-binding protein</fullName>
    </submittedName>
</protein>
<evidence type="ECO:0000256" key="2">
    <source>
        <dbReference type="ARBA" id="ARBA00022737"/>
    </source>
</evidence>
<dbReference type="InterPro" id="IPR003593">
    <property type="entry name" value="AAA+_ATPase"/>
</dbReference>
<keyword evidence="4 6" id="KW-0067">ATP-binding</keyword>
<dbReference type="EMBL" id="JBIAQY010000041">
    <property type="protein sequence ID" value="MFF3575181.1"/>
    <property type="molecule type" value="Genomic_DNA"/>
</dbReference>
<accession>A0ABW6SJ59</accession>
<evidence type="ECO:0000256" key="4">
    <source>
        <dbReference type="ARBA" id="ARBA00022840"/>
    </source>
</evidence>
<evidence type="ECO:0000259" key="5">
    <source>
        <dbReference type="PROSITE" id="PS50893"/>
    </source>
</evidence>
<evidence type="ECO:0000313" key="6">
    <source>
        <dbReference type="EMBL" id="MFF3575181.1"/>
    </source>
</evidence>
<keyword evidence="2" id="KW-0677">Repeat</keyword>
<evidence type="ECO:0000256" key="3">
    <source>
        <dbReference type="ARBA" id="ARBA00022741"/>
    </source>
</evidence>
<dbReference type="InterPro" id="IPR003439">
    <property type="entry name" value="ABC_transporter-like_ATP-bd"/>
</dbReference>
<dbReference type="PROSITE" id="PS00211">
    <property type="entry name" value="ABC_TRANSPORTER_1"/>
    <property type="match status" value="1"/>
</dbReference>
<comment type="caution">
    <text evidence="6">The sequence shown here is derived from an EMBL/GenBank/DDBJ whole genome shotgun (WGS) entry which is preliminary data.</text>
</comment>
<dbReference type="PANTHER" id="PTHR43790:SF9">
    <property type="entry name" value="GALACTOFURANOSE TRANSPORTER ATP-BINDING PROTEIN YTFR"/>
    <property type="match status" value="1"/>
</dbReference>
<dbReference type="SUPFAM" id="SSF52540">
    <property type="entry name" value="P-loop containing nucleoside triphosphate hydrolases"/>
    <property type="match status" value="2"/>
</dbReference>
<dbReference type="InterPro" id="IPR027417">
    <property type="entry name" value="P-loop_NTPase"/>
</dbReference>
<dbReference type="CDD" id="cd03215">
    <property type="entry name" value="ABC_Carb_Monos_II"/>
    <property type="match status" value="1"/>
</dbReference>
<name>A0ABW6SJ59_9NOCA</name>
<reference evidence="6 7" key="1">
    <citation type="submission" date="2024-10" db="EMBL/GenBank/DDBJ databases">
        <title>The Natural Products Discovery Center: Release of the First 8490 Sequenced Strains for Exploring Actinobacteria Biosynthetic Diversity.</title>
        <authorList>
            <person name="Kalkreuter E."/>
            <person name="Kautsar S.A."/>
            <person name="Yang D."/>
            <person name="Bader C.D."/>
            <person name="Teijaro C.N."/>
            <person name="Fluegel L."/>
            <person name="Davis C.M."/>
            <person name="Simpson J.R."/>
            <person name="Lauterbach L."/>
            <person name="Steele A.D."/>
            <person name="Gui C."/>
            <person name="Meng S."/>
            <person name="Li G."/>
            <person name="Viehrig K."/>
            <person name="Ye F."/>
            <person name="Su P."/>
            <person name="Kiefer A.F."/>
            <person name="Nichols A."/>
            <person name="Cepeda A.J."/>
            <person name="Yan W."/>
            <person name="Fan B."/>
            <person name="Jiang Y."/>
            <person name="Adhikari A."/>
            <person name="Zheng C.-J."/>
            <person name="Schuster L."/>
            <person name="Cowan T.M."/>
            <person name="Smanski M.J."/>
            <person name="Chevrette M.G."/>
            <person name="De Carvalho L.P.S."/>
            <person name="Shen B."/>
        </authorList>
    </citation>
    <scope>NUCLEOTIDE SEQUENCE [LARGE SCALE GENOMIC DNA]</scope>
    <source>
        <strain evidence="6 7">NPDC002593</strain>
    </source>
</reference>
<feature type="domain" description="ABC transporter" evidence="5">
    <location>
        <begin position="22"/>
        <end position="273"/>
    </location>
</feature>
<dbReference type="InterPro" id="IPR017871">
    <property type="entry name" value="ABC_transporter-like_CS"/>
</dbReference>
<feature type="domain" description="ABC transporter" evidence="5">
    <location>
        <begin position="293"/>
        <end position="527"/>
    </location>
</feature>
<organism evidence="6 7">
    <name type="scientific">Nocardia jiangxiensis</name>
    <dbReference type="NCBI Taxonomy" id="282685"/>
    <lineage>
        <taxon>Bacteria</taxon>
        <taxon>Bacillati</taxon>
        <taxon>Actinomycetota</taxon>
        <taxon>Actinomycetes</taxon>
        <taxon>Mycobacteriales</taxon>
        <taxon>Nocardiaceae</taxon>
        <taxon>Nocardia</taxon>
    </lineage>
</organism>
<dbReference type="Gene3D" id="3.40.50.300">
    <property type="entry name" value="P-loop containing nucleotide triphosphate hydrolases"/>
    <property type="match status" value="2"/>
</dbReference>
<evidence type="ECO:0000256" key="1">
    <source>
        <dbReference type="ARBA" id="ARBA00022448"/>
    </source>
</evidence>
<dbReference type="GO" id="GO:0005524">
    <property type="term" value="F:ATP binding"/>
    <property type="evidence" value="ECO:0007669"/>
    <property type="project" value="UniProtKB-KW"/>
</dbReference>
<dbReference type="Pfam" id="PF00005">
    <property type="entry name" value="ABC_tran"/>
    <property type="match status" value="2"/>
</dbReference>
<dbReference type="InterPro" id="IPR050107">
    <property type="entry name" value="ABC_carbohydrate_import_ATPase"/>
</dbReference>
<keyword evidence="3" id="KW-0547">Nucleotide-binding</keyword>
<keyword evidence="7" id="KW-1185">Reference proteome</keyword>
<proteinExistence type="predicted"/>